<keyword evidence="2" id="KW-1185">Reference proteome</keyword>
<comment type="caution">
    <text evidence="1">The sequence shown here is derived from an EMBL/GenBank/DDBJ whole genome shotgun (WGS) entry which is preliminary data.</text>
</comment>
<gene>
    <name evidence="1" type="ORF">CBR_g50752</name>
</gene>
<dbReference type="Gramene" id="GBG65391">
    <property type="protein sequence ID" value="GBG65391"/>
    <property type="gene ID" value="CBR_g50752"/>
</dbReference>
<dbReference type="AlphaFoldDB" id="A0A388K5R4"/>
<dbReference type="EMBL" id="BFEA01000061">
    <property type="protein sequence ID" value="GBG65391.1"/>
    <property type="molecule type" value="Genomic_DNA"/>
</dbReference>
<reference evidence="1 2" key="1">
    <citation type="journal article" date="2018" name="Cell">
        <title>The Chara Genome: Secondary Complexity and Implications for Plant Terrestrialization.</title>
        <authorList>
            <person name="Nishiyama T."/>
            <person name="Sakayama H."/>
            <person name="Vries J.D."/>
            <person name="Buschmann H."/>
            <person name="Saint-Marcoux D."/>
            <person name="Ullrich K.K."/>
            <person name="Haas F.B."/>
            <person name="Vanderstraeten L."/>
            <person name="Becker D."/>
            <person name="Lang D."/>
            <person name="Vosolsobe S."/>
            <person name="Rombauts S."/>
            <person name="Wilhelmsson P.K.I."/>
            <person name="Janitza P."/>
            <person name="Kern R."/>
            <person name="Heyl A."/>
            <person name="Rumpler F."/>
            <person name="Villalobos L.I.A.C."/>
            <person name="Clay J.M."/>
            <person name="Skokan R."/>
            <person name="Toyoda A."/>
            <person name="Suzuki Y."/>
            <person name="Kagoshima H."/>
            <person name="Schijlen E."/>
            <person name="Tajeshwar N."/>
            <person name="Catarino B."/>
            <person name="Hetherington A.J."/>
            <person name="Saltykova A."/>
            <person name="Bonnot C."/>
            <person name="Breuninger H."/>
            <person name="Symeonidi A."/>
            <person name="Radhakrishnan G.V."/>
            <person name="Van Nieuwerburgh F."/>
            <person name="Deforce D."/>
            <person name="Chang C."/>
            <person name="Karol K.G."/>
            <person name="Hedrich R."/>
            <person name="Ulvskov P."/>
            <person name="Glockner G."/>
            <person name="Delwiche C.F."/>
            <person name="Petrasek J."/>
            <person name="Van de Peer Y."/>
            <person name="Friml J."/>
            <person name="Beilby M."/>
            <person name="Dolan L."/>
            <person name="Kohara Y."/>
            <person name="Sugano S."/>
            <person name="Fujiyama A."/>
            <person name="Delaux P.-M."/>
            <person name="Quint M."/>
            <person name="TheiBen G."/>
            <person name="Hagemann M."/>
            <person name="Harholt J."/>
            <person name="Dunand C."/>
            <person name="Zachgo S."/>
            <person name="Langdale J."/>
            <person name="Maumus F."/>
            <person name="Straeten D.V.D."/>
            <person name="Gould S.B."/>
            <person name="Rensing S.A."/>
        </authorList>
    </citation>
    <scope>NUCLEOTIDE SEQUENCE [LARGE SCALE GENOMIC DNA]</scope>
    <source>
        <strain evidence="1 2">S276</strain>
    </source>
</reference>
<evidence type="ECO:0000313" key="2">
    <source>
        <dbReference type="Proteomes" id="UP000265515"/>
    </source>
</evidence>
<accession>A0A388K5R4</accession>
<dbReference type="Proteomes" id="UP000265515">
    <property type="component" value="Unassembled WGS sequence"/>
</dbReference>
<protein>
    <submittedName>
        <fullName evidence="1">Uncharacterized protein</fullName>
    </submittedName>
</protein>
<name>A0A388K5R4_CHABU</name>
<organism evidence="1 2">
    <name type="scientific">Chara braunii</name>
    <name type="common">Braun's stonewort</name>
    <dbReference type="NCBI Taxonomy" id="69332"/>
    <lineage>
        <taxon>Eukaryota</taxon>
        <taxon>Viridiplantae</taxon>
        <taxon>Streptophyta</taxon>
        <taxon>Charophyceae</taxon>
        <taxon>Charales</taxon>
        <taxon>Characeae</taxon>
        <taxon>Chara</taxon>
    </lineage>
</organism>
<proteinExistence type="predicted"/>
<sequence>MSCWLDVEVGRLAEKRMWKFHAVGPRGETEGGGIVKRTPVVGSITGLHAVNKRLKEEVKGELRCGDAMKALKRRGRRVCVPTWVARKRRARGRRKWSEAE</sequence>
<evidence type="ECO:0000313" key="1">
    <source>
        <dbReference type="EMBL" id="GBG65391.1"/>
    </source>
</evidence>